<accession>A0A2T3AK66</accession>
<organism evidence="1 2">
    <name type="scientific">Coniella lustricola</name>
    <dbReference type="NCBI Taxonomy" id="2025994"/>
    <lineage>
        <taxon>Eukaryota</taxon>
        <taxon>Fungi</taxon>
        <taxon>Dikarya</taxon>
        <taxon>Ascomycota</taxon>
        <taxon>Pezizomycotina</taxon>
        <taxon>Sordariomycetes</taxon>
        <taxon>Sordariomycetidae</taxon>
        <taxon>Diaporthales</taxon>
        <taxon>Schizoparmaceae</taxon>
        <taxon>Coniella</taxon>
    </lineage>
</organism>
<dbReference type="InParanoid" id="A0A2T3AK66"/>
<proteinExistence type="predicted"/>
<dbReference type="Proteomes" id="UP000241462">
    <property type="component" value="Unassembled WGS sequence"/>
</dbReference>
<keyword evidence="2" id="KW-1185">Reference proteome</keyword>
<gene>
    <name evidence="1" type="ORF">BD289DRAFT_284582</name>
</gene>
<dbReference type="AlphaFoldDB" id="A0A2T3AK66"/>
<dbReference type="EMBL" id="KZ678380">
    <property type="protein sequence ID" value="PSS00942.1"/>
    <property type="molecule type" value="Genomic_DNA"/>
</dbReference>
<evidence type="ECO:0000313" key="1">
    <source>
        <dbReference type="EMBL" id="PSS00942.1"/>
    </source>
</evidence>
<sequence>MNGLSGSDTTEILRVSLSTLPLVFRSLHQKTLNLNDASSVLTGLDSLNLLPPACKEQGQEGCQPSCVAAAPFSRCIQTVGTGHTPCQPVCQSAGRLSSCLGFPMLGQAWSGWLARFRLPQLVASIDSIKCSGKQMQILLYAHSVVWIACASQCRQVV</sequence>
<reference evidence="1 2" key="1">
    <citation type="journal article" date="2018" name="Mycol. Prog.">
        <title>Coniella lustricola, a new species from submerged detritus.</title>
        <authorList>
            <person name="Raudabaugh D.B."/>
            <person name="Iturriaga T."/>
            <person name="Carver A."/>
            <person name="Mondo S."/>
            <person name="Pangilinan J."/>
            <person name="Lipzen A."/>
            <person name="He G."/>
            <person name="Amirebrahimi M."/>
            <person name="Grigoriev I.V."/>
            <person name="Miller A.N."/>
        </authorList>
    </citation>
    <scope>NUCLEOTIDE SEQUENCE [LARGE SCALE GENOMIC DNA]</scope>
    <source>
        <strain evidence="1 2">B22-T-1</strain>
    </source>
</reference>
<name>A0A2T3AK66_9PEZI</name>
<protein>
    <submittedName>
        <fullName evidence="1">Uncharacterized protein</fullName>
    </submittedName>
</protein>
<evidence type="ECO:0000313" key="2">
    <source>
        <dbReference type="Proteomes" id="UP000241462"/>
    </source>
</evidence>